<sequence length="98" mass="10476">MRVDIILICKAVLLEEGASRLRAASVAGLEMRLLLQVGQVAASLAFVALYIWSTYEPVTRGSWRHTADLVLSAVFAADLAARVRAKAGRPQHAEACGG</sequence>
<dbReference type="AlphaFoldDB" id="A0A150G067"/>
<protein>
    <recommendedName>
        <fullName evidence="3">Cation-transporting P-type ATPase C-terminal domain-containing protein</fullName>
    </recommendedName>
</protein>
<evidence type="ECO:0008006" key="3">
    <source>
        <dbReference type="Google" id="ProtNLM"/>
    </source>
</evidence>
<comment type="caution">
    <text evidence="1">The sequence shown here is derived from an EMBL/GenBank/DDBJ whole genome shotgun (WGS) entry which is preliminary data.</text>
</comment>
<dbReference type="Proteomes" id="UP000075714">
    <property type="component" value="Unassembled WGS sequence"/>
</dbReference>
<evidence type="ECO:0000313" key="2">
    <source>
        <dbReference type="Proteomes" id="UP000075714"/>
    </source>
</evidence>
<accession>A0A150G067</accession>
<organism evidence="1 2">
    <name type="scientific">Gonium pectorale</name>
    <name type="common">Green alga</name>
    <dbReference type="NCBI Taxonomy" id="33097"/>
    <lineage>
        <taxon>Eukaryota</taxon>
        <taxon>Viridiplantae</taxon>
        <taxon>Chlorophyta</taxon>
        <taxon>core chlorophytes</taxon>
        <taxon>Chlorophyceae</taxon>
        <taxon>CS clade</taxon>
        <taxon>Chlamydomonadales</taxon>
        <taxon>Volvocaceae</taxon>
        <taxon>Gonium</taxon>
    </lineage>
</organism>
<evidence type="ECO:0000313" key="1">
    <source>
        <dbReference type="EMBL" id="KXZ43234.1"/>
    </source>
</evidence>
<keyword evidence="2" id="KW-1185">Reference proteome</keyword>
<proteinExistence type="predicted"/>
<name>A0A150G067_GONPE</name>
<reference evidence="2" key="1">
    <citation type="journal article" date="2016" name="Nat. Commun.">
        <title>The Gonium pectorale genome demonstrates co-option of cell cycle regulation during the evolution of multicellularity.</title>
        <authorList>
            <person name="Hanschen E.R."/>
            <person name="Marriage T.N."/>
            <person name="Ferris P.J."/>
            <person name="Hamaji T."/>
            <person name="Toyoda A."/>
            <person name="Fujiyama A."/>
            <person name="Neme R."/>
            <person name="Noguchi H."/>
            <person name="Minakuchi Y."/>
            <person name="Suzuki M."/>
            <person name="Kawai-Toyooka H."/>
            <person name="Smith D.R."/>
            <person name="Sparks H."/>
            <person name="Anderson J."/>
            <person name="Bakaric R."/>
            <person name="Luria V."/>
            <person name="Karger A."/>
            <person name="Kirschner M.W."/>
            <person name="Durand P.M."/>
            <person name="Michod R.E."/>
            <person name="Nozaki H."/>
            <person name="Olson B.J."/>
        </authorList>
    </citation>
    <scope>NUCLEOTIDE SEQUENCE [LARGE SCALE GENOMIC DNA]</scope>
    <source>
        <strain evidence="2">NIES-2863</strain>
    </source>
</reference>
<dbReference type="EMBL" id="LSYV01000098">
    <property type="protein sequence ID" value="KXZ43234.1"/>
    <property type="molecule type" value="Genomic_DNA"/>
</dbReference>
<gene>
    <name evidence="1" type="ORF">GPECTOR_97g772</name>
</gene>